<dbReference type="InterPro" id="IPR036020">
    <property type="entry name" value="WW_dom_sf"/>
</dbReference>
<accession>A0A9W7AE03</accession>
<dbReference type="OrthoDB" id="10473357at2759"/>
<feature type="domain" description="WW" evidence="2">
    <location>
        <begin position="85"/>
        <end position="122"/>
    </location>
</feature>
<dbReference type="PROSITE" id="PS50020">
    <property type="entry name" value="WW_DOMAIN_2"/>
    <property type="match status" value="1"/>
</dbReference>
<evidence type="ECO:0000259" key="2">
    <source>
        <dbReference type="PROSITE" id="PS50020"/>
    </source>
</evidence>
<name>A0A9W7AE03_9STRA</name>
<reference evidence="4" key="1">
    <citation type="journal article" date="2023" name="Commun. Biol.">
        <title>Genome analysis of Parmales, the sister group of diatoms, reveals the evolutionary specialization of diatoms from phago-mixotrophs to photoautotrophs.</title>
        <authorList>
            <person name="Ban H."/>
            <person name="Sato S."/>
            <person name="Yoshikawa S."/>
            <person name="Yamada K."/>
            <person name="Nakamura Y."/>
            <person name="Ichinomiya M."/>
            <person name="Sato N."/>
            <person name="Blanc-Mathieu R."/>
            <person name="Endo H."/>
            <person name="Kuwata A."/>
            <person name="Ogata H."/>
        </authorList>
    </citation>
    <scope>NUCLEOTIDE SEQUENCE [LARGE SCALE GENOMIC DNA]</scope>
    <source>
        <strain evidence="4">NIES 3701</strain>
    </source>
</reference>
<dbReference type="InterPro" id="IPR001202">
    <property type="entry name" value="WW_dom"/>
</dbReference>
<feature type="region of interest" description="Disordered" evidence="1">
    <location>
        <begin position="93"/>
        <end position="127"/>
    </location>
</feature>
<dbReference type="AlphaFoldDB" id="A0A9W7AE03"/>
<dbReference type="CDD" id="cd00201">
    <property type="entry name" value="WW"/>
    <property type="match status" value="1"/>
</dbReference>
<dbReference type="Gene3D" id="2.20.70.10">
    <property type="match status" value="1"/>
</dbReference>
<protein>
    <recommendedName>
        <fullName evidence="2">WW domain-containing protein</fullName>
    </recommendedName>
</protein>
<feature type="compositionally biased region" description="Basic and acidic residues" evidence="1">
    <location>
        <begin position="93"/>
        <end position="105"/>
    </location>
</feature>
<proteinExistence type="predicted"/>
<organism evidence="3 4">
    <name type="scientific">Triparma strigata</name>
    <dbReference type="NCBI Taxonomy" id="1606541"/>
    <lineage>
        <taxon>Eukaryota</taxon>
        <taxon>Sar</taxon>
        <taxon>Stramenopiles</taxon>
        <taxon>Ochrophyta</taxon>
        <taxon>Bolidophyceae</taxon>
        <taxon>Parmales</taxon>
        <taxon>Triparmaceae</taxon>
        <taxon>Triparma</taxon>
    </lineage>
</organism>
<feature type="region of interest" description="Disordered" evidence="1">
    <location>
        <begin position="32"/>
        <end position="61"/>
    </location>
</feature>
<evidence type="ECO:0000313" key="3">
    <source>
        <dbReference type="EMBL" id="GMH66654.1"/>
    </source>
</evidence>
<dbReference type="Proteomes" id="UP001165085">
    <property type="component" value="Unassembled WGS sequence"/>
</dbReference>
<keyword evidence="4" id="KW-1185">Reference proteome</keyword>
<comment type="caution">
    <text evidence="3">The sequence shown here is derived from an EMBL/GenBank/DDBJ whole genome shotgun (WGS) entry which is preliminary data.</text>
</comment>
<feature type="region of interest" description="Disordered" evidence="1">
    <location>
        <begin position="1"/>
        <end position="20"/>
    </location>
</feature>
<dbReference type="SUPFAM" id="SSF51045">
    <property type="entry name" value="WW domain"/>
    <property type="match status" value="1"/>
</dbReference>
<evidence type="ECO:0000256" key="1">
    <source>
        <dbReference type="SAM" id="MobiDB-lite"/>
    </source>
</evidence>
<evidence type="ECO:0000313" key="4">
    <source>
        <dbReference type="Proteomes" id="UP001165085"/>
    </source>
</evidence>
<sequence length="127" mass="13645">MSRGKSEGVEDEEGWEEGGVQLVEMKKNTTVLGAAADPGTGKSKSKRKSKVKSGGVIMPKNPIISRAAQKRSQFMKTSSVTSSFSGNEDVWIEHKSEEGGRKGETYYHQPSTGKTVWERPEGGGGAV</sequence>
<dbReference type="EMBL" id="BRXY01000110">
    <property type="protein sequence ID" value="GMH66654.1"/>
    <property type="molecule type" value="Genomic_DNA"/>
</dbReference>
<gene>
    <name evidence="3" type="ORF">TrST_g10710</name>
</gene>